<feature type="region of interest" description="Disordered" evidence="1">
    <location>
        <begin position="120"/>
        <end position="149"/>
    </location>
</feature>
<dbReference type="AlphaFoldDB" id="D7MY72"/>
<protein>
    <submittedName>
        <fullName evidence="2">Predicted protein</fullName>
    </submittedName>
</protein>
<dbReference type="EMBL" id="GL349243">
    <property type="protein sequence ID" value="EFH38510.1"/>
    <property type="molecule type" value="Genomic_DNA"/>
</dbReference>
<evidence type="ECO:0000313" key="2">
    <source>
        <dbReference type="EMBL" id="EFH38510.1"/>
    </source>
</evidence>
<evidence type="ECO:0000313" key="3">
    <source>
        <dbReference type="Proteomes" id="UP000008694"/>
    </source>
</evidence>
<gene>
    <name evidence="2" type="ORF">ARALYDRAFT_655778</name>
</gene>
<sequence length="158" mass="17672">MAVHGFPLAIQLFTFRSIPLLLQYLPHSEDDSTFLHKTLTRLPKCKSFHTSNILAVENDPSMVVLYPHPDGPPFGSSESEDDKVGNLERLIFAGFPFTKAFWCSGDGSLPSLYTSRRRKEITATSTTSDSDSSEMQRQRKSSNPKFINTAEDVTTLLD</sequence>
<dbReference type="Proteomes" id="UP000008694">
    <property type="component" value="Unassembled WGS sequence"/>
</dbReference>
<name>D7MY72_ARALL</name>
<keyword evidence="3" id="KW-1185">Reference proteome</keyword>
<reference evidence="3" key="1">
    <citation type="journal article" date="2011" name="Nat. Genet.">
        <title>The Arabidopsis lyrata genome sequence and the basis of rapid genome size change.</title>
        <authorList>
            <person name="Hu T.T."/>
            <person name="Pattyn P."/>
            <person name="Bakker E.G."/>
            <person name="Cao J."/>
            <person name="Cheng J.-F."/>
            <person name="Clark R.M."/>
            <person name="Fahlgren N."/>
            <person name="Fawcett J.A."/>
            <person name="Grimwood J."/>
            <person name="Gundlach H."/>
            <person name="Haberer G."/>
            <person name="Hollister J.D."/>
            <person name="Ossowski S."/>
            <person name="Ottilar R.P."/>
            <person name="Salamov A.A."/>
            <person name="Schneeberger K."/>
            <person name="Spannagl M."/>
            <person name="Wang X."/>
            <person name="Yang L."/>
            <person name="Nasrallah M.E."/>
            <person name="Bergelson J."/>
            <person name="Carrington J.C."/>
            <person name="Gaut B.S."/>
            <person name="Schmutz J."/>
            <person name="Mayer K.F.X."/>
            <person name="Van de Peer Y."/>
            <person name="Grigoriev I.V."/>
            <person name="Nordborg M."/>
            <person name="Weigel D."/>
            <person name="Guo Y.-L."/>
        </authorList>
    </citation>
    <scope>NUCLEOTIDE SEQUENCE [LARGE SCALE GENOMIC DNA]</scope>
    <source>
        <strain evidence="3">cv. MN47</strain>
    </source>
</reference>
<dbReference type="Gramene" id="Al_scaffold_0830_1">
    <property type="protein sequence ID" value="Al_scaffold_0830_1"/>
    <property type="gene ID" value="Al_scaffold_0830_1"/>
</dbReference>
<organism evidence="3">
    <name type="scientific">Arabidopsis lyrata subsp. lyrata</name>
    <name type="common">Lyre-leaved rock-cress</name>
    <dbReference type="NCBI Taxonomy" id="81972"/>
    <lineage>
        <taxon>Eukaryota</taxon>
        <taxon>Viridiplantae</taxon>
        <taxon>Streptophyta</taxon>
        <taxon>Embryophyta</taxon>
        <taxon>Tracheophyta</taxon>
        <taxon>Spermatophyta</taxon>
        <taxon>Magnoliopsida</taxon>
        <taxon>eudicotyledons</taxon>
        <taxon>Gunneridae</taxon>
        <taxon>Pentapetalae</taxon>
        <taxon>rosids</taxon>
        <taxon>malvids</taxon>
        <taxon>Brassicales</taxon>
        <taxon>Brassicaceae</taxon>
        <taxon>Camelineae</taxon>
        <taxon>Arabidopsis</taxon>
    </lineage>
</organism>
<proteinExistence type="predicted"/>
<dbReference type="HOGENOM" id="CLU_1671731_0_0_1"/>
<accession>D7MY72</accession>
<evidence type="ECO:0000256" key="1">
    <source>
        <dbReference type="SAM" id="MobiDB-lite"/>
    </source>
</evidence>